<gene>
    <name evidence="1" type="ORF">FHS83_000124</name>
</gene>
<accession>A0A846MTX5</accession>
<comment type="caution">
    <text evidence="1">The sequence shown here is derived from an EMBL/GenBank/DDBJ whole genome shotgun (WGS) entry which is preliminary data.</text>
</comment>
<organism evidence="1 2">
    <name type="scientific">Rhizomicrobium palustre</name>
    <dbReference type="NCBI Taxonomy" id="189966"/>
    <lineage>
        <taxon>Bacteria</taxon>
        <taxon>Pseudomonadati</taxon>
        <taxon>Pseudomonadota</taxon>
        <taxon>Alphaproteobacteria</taxon>
        <taxon>Micropepsales</taxon>
        <taxon>Micropepsaceae</taxon>
        <taxon>Rhizomicrobium</taxon>
    </lineage>
</organism>
<dbReference type="AlphaFoldDB" id="A0A846MTX5"/>
<evidence type="ECO:0000313" key="1">
    <source>
        <dbReference type="EMBL" id="NIK86806.1"/>
    </source>
</evidence>
<proteinExistence type="predicted"/>
<evidence type="ECO:0000313" key="2">
    <source>
        <dbReference type="Proteomes" id="UP000570514"/>
    </source>
</evidence>
<name>A0A846MTX5_9PROT</name>
<dbReference type="Proteomes" id="UP000570514">
    <property type="component" value="Unassembled WGS sequence"/>
</dbReference>
<dbReference type="EMBL" id="JAASRM010000001">
    <property type="protein sequence ID" value="NIK86806.1"/>
    <property type="molecule type" value="Genomic_DNA"/>
</dbReference>
<protein>
    <submittedName>
        <fullName evidence="1">Uncharacterized protein</fullName>
    </submittedName>
</protein>
<dbReference type="RefSeq" id="WP_167079843.1">
    <property type="nucleotide sequence ID" value="NZ_BAAADC010000001.1"/>
</dbReference>
<sequence length="60" mass="6741">MDMANYRLSRIYAEGWNKAQLLSEEQTAGLKKDSMAALNPYGAEPERSRWMEGFAKAIGS</sequence>
<reference evidence="1 2" key="1">
    <citation type="submission" date="2020-03" db="EMBL/GenBank/DDBJ databases">
        <title>Genomic Encyclopedia of Type Strains, Phase IV (KMG-IV): sequencing the most valuable type-strain genomes for metagenomic binning, comparative biology and taxonomic classification.</title>
        <authorList>
            <person name="Goeker M."/>
        </authorList>
    </citation>
    <scope>NUCLEOTIDE SEQUENCE [LARGE SCALE GENOMIC DNA]</scope>
    <source>
        <strain evidence="1 2">DSM 19867</strain>
    </source>
</reference>
<keyword evidence="2" id="KW-1185">Reference proteome</keyword>